<reference evidence="2 3" key="1">
    <citation type="submission" date="2023-09" db="EMBL/GenBank/DDBJ databases">
        <authorList>
            <person name="Rey-Velasco X."/>
        </authorList>
    </citation>
    <scope>NUCLEOTIDE SEQUENCE [LARGE SCALE GENOMIC DNA]</scope>
    <source>
        <strain evidence="2 3">P117</strain>
    </source>
</reference>
<evidence type="ECO:0000256" key="1">
    <source>
        <dbReference type="SAM" id="Phobius"/>
    </source>
</evidence>
<sequence>MVIKIVLIVLLIFMVFNLFKAMMIMLKGKSTEPMSKFLGRRVIASATIMILLLIAMATGLIELNQRPY</sequence>
<dbReference type="Proteomes" id="UP001253545">
    <property type="component" value="Unassembled WGS sequence"/>
</dbReference>
<keyword evidence="3" id="KW-1185">Reference proteome</keyword>
<accession>A0ABU2ZSX0</accession>
<keyword evidence="1" id="KW-0472">Membrane</keyword>
<evidence type="ECO:0000313" key="3">
    <source>
        <dbReference type="Proteomes" id="UP001253545"/>
    </source>
</evidence>
<organism evidence="2 3">
    <name type="scientific">Glaciecola petra</name>
    <dbReference type="NCBI Taxonomy" id="3075602"/>
    <lineage>
        <taxon>Bacteria</taxon>
        <taxon>Pseudomonadati</taxon>
        <taxon>Pseudomonadota</taxon>
        <taxon>Gammaproteobacteria</taxon>
        <taxon>Alteromonadales</taxon>
        <taxon>Alteromonadaceae</taxon>
        <taxon>Glaciecola</taxon>
    </lineage>
</organism>
<feature type="transmembrane region" description="Helical" evidence="1">
    <location>
        <begin position="38"/>
        <end position="61"/>
    </location>
</feature>
<comment type="caution">
    <text evidence="2">The sequence shown here is derived from an EMBL/GenBank/DDBJ whole genome shotgun (WGS) entry which is preliminary data.</text>
</comment>
<dbReference type="Pfam" id="PF11137">
    <property type="entry name" value="DUF2909"/>
    <property type="match status" value="1"/>
</dbReference>
<gene>
    <name evidence="2" type="ORF">RM552_09785</name>
</gene>
<feature type="transmembrane region" description="Helical" evidence="1">
    <location>
        <begin position="6"/>
        <end position="26"/>
    </location>
</feature>
<dbReference type="RefSeq" id="WP_311368649.1">
    <property type="nucleotide sequence ID" value="NZ_JAVRHX010000002.1"/>
</dbReference>
<name>A0ABU2ZSX0_9ALTE</name>
<proteinExistence type="predicted"/>
<protein>
    <submittedName>
        <fullName evidence="2">DUF2909 domain-containing protein</fullName>
    </submittedName>
</protein>
<keyword evidence="1" id="KW-1133">Transmembrane helix</keyword>
<keyword evidence="1" id="KW-0812">Transmembrane</keyword>
<dbReference type="EMBL" id="JAVRHX010000002">
    <property type="protein sequence ID" value="MDT0595133.1"/>
    <property type="molecule type" value="Genomic_DNA"/>
</dbReference>
<dbReference type="InterPro" id="IPR021313">
    <property type="entry name" value="DUF2909"/>
</dbReference>
<evidence type="ECO:0000313" key="2">
    <source>
        <dbReference type="EMBL" id="MDT0595133.1"/>
    </source>
</evidence>